<dbReference type="PANTHER" id="PTHR21446:SF12">
    <property type="entry name" value="POTASSIUM CHANNEL TETRAMERIZATION DOMAIN CONTAINING 1"/>
    <property type="match status" value="1"/>
</dbReference>
<evidence type="ECO:0000313" key="3">
    <source>
        <dbReference type="EMBL" id="KAK2549950.1"/>
    </source>
</evidence>
<evidence type="ECO:0000313" key="4">
    <source>
        <dbReference type="Proteomes" id="UP001249851"/>
    </source>
</evidence>
<dbReference type="InterPro" id="IPR013762">
    <property type="entry name" value="Integrase-like_cat_sf"/>
</dbReference>
<dbReference type="EMBL" id="JARQWQ010000118">
    <property type="protein sequence ID" value="KAK2549950.1"/>
    <property type="molecule type" value="Genomic_DNA"/>
</dbReference>
<dbReference type="Proteomes" id="UP001249851">
    <property type="component" value="Unassembled WGS sequence"/>
</dbReference>
<gene>
    <name evidence="3" type="ORF">P5673_029555</name>
</gene>
<sequence>EEIQNLVEGKDSENTRKATKNAVVTFLAYWNEVKPENERVKNTESLEKLPKKELNELLANFWPNAKKQNGDSYKKSALMGIRFGLQRHFLLKREFDILSDGEFSRSNQIFEAAIVELKRQGFGKVDATGKKFVYQVIDELDKNHRANDQPDDSPGEGRMYERPESPYCPVKTFQLYLSKLNPTLSCLWQRLRATENVSHSDEVWYCNVPLGKNTLGTFMSSISKELKLSQKYTNHCIRATAVSLLDESNFETRHIMRVSGHKSESSIRSYSRRLSEVKQKEISHALSSACSAENLESTSTQIVAMHEQS</sequence>
<accession>A0AAD9UUC6</accession>
<organism evidence="3 4">
    <name type="scientific">Acropora cervicornis</name>
    <name type="common">Staghorn coral</name>
    <dbReference type="NCBI Taxonomy" id="6130"/>
    <lineage>
        <taxon>Eukaryota</taxon>
        <taxon>Metazoa</taxon>
        <taxon>Cnidaria</taxon>
        <taxon>Anthozoa</taxon>
        <taxon>Hexacorallia</taxon>
        <taxon>Scleractinia</taxon>
        <taxon>Astrocoeniina</taxon>
        <taxon>Acroporidae</taxon>
        <taxon>Acropora</taxon>
    </lineage>
</organism>
<name>A0AAD9UUC6_ACRCE</name>
<dbReference type="Gene3D" id="1.10.443.10">
    <property type="entry name" value="Intergrase catalytic core"/>
    <property type="match status" value="1"/>
</dbReference>
<evidence type="ECO:0000256" key="1">
    <source>
        <dbReference type="ARBA" id="ARBA00023172"/>
    </source>
</evidence>
<dbReference type="AlphaFoldDB" id="A0AAD9UUC6"/>
<feature type="non-terminal residue" evidence="3">
    <location>
        <position position="1"/>
    </location>
</feature>
<keyword evidence="4" id="KW-1185">Reference proteome</keyword>
<evidence type="ECO:0008006" key="5">
    <source>
        <dbReference type="Google" id="ProtNLM"/>
    </source>
</evidence>
<feature type="region of interest" description="Disordered" evidence="2">
    <location>
        <begin position="143"/>
        <end position="162"/>
    </location>
</feature>
<proteinExistence type="predicted"/>
<dbReference type="InterPro" id="IPR011010">
    <property type="entry name" value="DNA_brk_join_enz"/>
</dbReference>
<protein>
    <recommendedName>
        <fullName evidence="5">DUF3504 domain-containing protein</fullName>
    </recommendedName>
</protein>
<dbReference type="GO" id="GO:0006310">
    <property type="term" value="P:DNA recombination"/>
    <property type="evidence" value="ECO:0007669"/>
    <property type="project" value="UniProtKB-KW"/>
</dbReference>
<reference evidence="3" key="1">
    <citation type="journal article" date="2023" name="G3 (Bethesda)">
        <title>Whole genome assembly and annotation of the endangered Caribbean coral Acropora cervicornis.</title>
        <authorList>
            <person name="Selwyn J.D."/>
            <person name="Vollmer S.V."/>
        </authorList>
    </citation>
    <scope>NUCLEOTIDE SEQUENCE</scope>
    <source>
        <strain evidence="3">K2</strain>
    </source>
</reference>
<dbReference type="InterPro" id="IPR052787">
    <property type="entry name" value="MAVS"/>
</dbReference>
<comment type="caution">
    <text evidence="3">The sequence shown here is derived from an EMBL/GenBank/DDBJ whole genome shotgun (WGS) entry which is preliminary data.</text>
</comment>
<dbReference type="GO" id="GO:0015074">
    <property type="term" value="P:DNA integration"/>
    <property type="evidence" value="ECO:0007669"/>
    <property type="project" value="InterPro"/>
</dbReference>
<dbReference type="SUPFAM" id="SSF56349">
    <property type="entry name" value="DNA breaking-rejoining enzymes"/>
    <property type="match status" value="1"/>
</dbReference>
<keyword evidence="1" id="KW-0233">DNA recombination</keyword>
<reference evidence="3" key="2">
    <citation type="journal article" date="2023" name="Science">
        <title>Genomic signatures of disease resistance in endangered staghorn corals.</title>
        <authorList>
            <person name="Vollmer S.V."/>
            <person name="Selwyn J.D."/>
            <person name="Despard B.A."/>
            <person name="Roesel C.L."/>
        </authorList>
    </citation>
    <scope>NUCLEOTIDE SEQUENCE</scope>
    <source>
        <strain evidence="3">K2</strain>
    </source>
</reference>
<dbReference type="GO" id="GO:0003677">
    <property type="term" value="F:DNA binding"/>
    <property type="evidence" value="ECO:0007669"/>
    <property type="project" value="InterPro"/>
</dbReference>
<dbReference type="PANTHER" id="PTHR21446">
    <property type="entry name" value="DUF3504 DOMAIN-CONTAINING PROTEIN"/>
    <property type="match status" value="1"/>
</dbReference>
<feature type="non-terminal residue" evidence="3">
    <location>
        <position position="309"/>
    </location>
</feature>
<evidence type="ECO:0000256" key="2">
    <source>
        <dbReference type="SAM" id="MobiDB-lite"/>
    </source>
</evidence>